<dbReference type="GeneID" id="17289448"/>
<sequence>MHFGGSKAVLSPVRLLFARGFPVRLIQSISHQTSPVGSQPAEYAAANRGTETLDYSREISHPNELMAFRVVNAPLMSKQPCKDDIITWDDLFHKNDLYYRQ</sequence>
<organism evidence="1">
    <name type="scientific">Guillardia theta (strain CCMP2712)</name>
    <name type="common">Cryptophyte</name>
    <dbReference type="NCBI Taxonomy" id="905079"/>
    <lineage>
        <taxon>Eukaryota</taxon>
        <taxon>Cryptophyceae</taxon>
        <taxon>Pyrenomonadales</taxon>
        <taxon>Geminigeraceae</taxon>
        <taxon>Guillardia</taxon>
    </lineage>
</organism>
<evidence type="ECO:0000313" key="3">
    <source>
        <dbReference type="Proteomes" id="UP000011087"/>
    </source>
</evidence>
<reference evidence="1 3" key="1">
    <citation type="journal article" date="2012" name="Nature">
        <title>Algal genomes reveal evolutionary mosaicism and the fate of nucleomorphs.</title>
        <authorList>
            <consortium name="DOE Joint Genome Institute"/>
            <person name="Curtis B.A."/>
            <person name="Tanifuji G."/>
            <person name="Burki F."/>
            <person name="Gruber A."/>
            <person name="Irimia M."/>
            <person name="Maruyama S."/>
            <person name="Arias M.C."/>
            <person name="Ball S.G."/>
            <person name="Gile G.H."/>
            <person name="Hirakawa Y."/>
            <person name="Hopkins J.F."/>
            <person name="Kuo A."/>
            <person name="Rensing S.A."/>
            <person name="Schmutz J."/>
            <person name="Symeonidi A."/>
            <person name="Elias M."/>
            <person name="Eveleigh R.J."/>
            <person name="Herman E.K."/>
            <person name="Klute M.J."/>
            <person name="Nakayama T."/>
            <person name="Obornik M."/>
            <person name="Reyes-Prieto A."/>
            <person name="Armbrust E.V."/>
            <person name="Aves S.J."/>
            <person name="Beiko R.G."/>
            <person name="Coutinho P."/>
            <person name="Dacks J.B."/>
            <person name="Durnford D.G."/>
            <person name="Fast N.M."/>
            <person name="Green B.R."/>
            <person name="Grisdale C.J."/>
            <person name="Hempel F."/>
            <person name="Henrissat B."/>
            <person name="Hoppner M.P."/>
            <person name="Ishida K."/>
            <person name="Kim E."/>
            <person name="Koreny L."/>
            <person name="Kroth P.G."/>
            <person name="Liu Y."/>
            <person name="Malik S.B."/>
            <person name="Maier U.G."/>
            <person name="McRose D."/>
            <person name="Mock T."/>
            <person name="Neilson J.A."/>
            <person name="Onodera N.T."/>
            <person name="Poole A.M."/>
            <person name="Pritham E.J."/>
            <person name="Richards T.A."/>
            <person name="Rocap G."/>
            <person name="Roy S.W."/>
            <person name="Sarai C."/>
            <person name="Schaack S."/>
            <person name="Shirato S."/>
            <person name="Slamovits C.H."/>
            <person name="Spencer D.F."/>
            <person name="Suzuki S."/>
            <person name="Worden A.Z."/>
            <person name="Zauner S."/>
            <person name="Barry K."/>
            <person name="Bell C."/>
            <person name="Bharti A.K."/>
            <person name="Crow J.A."/>
            <person name="Grimwood J."/>
            <person name="Kramer R."/>
            <person name="Lindquist E."/>
            <person name="Lucas S."/>
            <person name="Salamov A."/>
            <person name="McFadden G.I."/>
            <person name="Lane C.E."/>
            <person name="Keeling P.J."/>
            <person name="Gray M.W."/>
            <person name="Grigoriev I.V."/>
            <person name="Archibald J.M."/>
        </authorList>
    </citation>
    <scope>NUCLEOTIDE SEQUENCE</scope>
    <source>
        <strain evidence="1 3">CCMP2712</strain>
    </source>
</reference>
<reference evidence="3" key="2">
    <citation type="submission" date="2012-11" db="EMBL/GenBank/DDBJ databases">
        <authorList>
            <person name="Kuo A."/>
            <person name="Curtis B.A."/>
            <person name="Tanifuji G."/>
            <person name="Burki F."/>
            <person name="Gruber A."/>
            <person name="Irimia M."/>
            <person name="Maruyama S."/>
            <person name="Arias M.C."/>
            <person name="Ball S.G."/>
            <person name="Gile G.H."/>
            <person name="Hirakawa Y."/>
            <person name="Hopkins J.F."/>
            <person name="Rensing S.A."/>
            <person name="Schmutz J."/>
            <person name="Symeonidi A."/>
            <person name="Elias M."/>
            <person name="Eveleigh R.J."/>
            <person name="Herman E.K."/>
            <person name="Klute M.J."/>
            <person name="Nakayama T."/>
            <person name="Obornik M."/>
            <person name="Reyes-Prieto A."/>
            <person name="Armbrust E.V."/>
            <person name="Aves S.J."/>
            <person name="Beiko R.G."/>
            <person name="Coutinho P."/>
            <person name="Dacks J.B."/>
            <person name="Durnford D.G."/>
            <person name="Fast N.M."/>
            <person name="Green B.R."/>
            <person name="Grisdale C."/>
            <person name="Hempe F."/>
            <person name="Henrissat B."/>
            <person name="Hoppner M.P."/>
            <person name="Ishida K.-I."/>
            <person name="Kim E."/>
            <person name="Koreny L."/>
            <person name="Kroth P.G."/>
            <person name="Liu Y."/>
            <person name="Malik S.-B."/>
            <person name="Maier U.G."/>
            <person name="McRose D."/>
            <person name="Mock T."/>
            <person name="Neilson J.A."/>
            <person name="Onodera N.T."/>
            <person name="Poole A.M."/>
            <person name="Pritham E.J."/>
            <person name="Richards T.A."/>
            <person name="Rocap G."/>
            <person name="Roy S.W."/>
            <person name="Sarai C."/>
            <person name="Schaack S."/>
            <person name="Shirato S."/>
            <person name="Slamovits C.H."/>
            <person name="Spencer D.F."/>
            <person name="Suzuki S."/>
            <person name="Worden A.Z."/>
            <person name="Zauner S."/>
            <person name="Barry K."/>
            <person name="Bell C."/>
            <person name="Bharti A.K."/>
            <person name="Crow J.A."/>
            <person name="Grimwood J."/>
            <person name="Kramer R."/>
            <person name="Lindquist E."/>
            <person name="Lucas S."/>
            <person name="Salamov A."/>
            <person name="McFadden G.I."/>
            <person name="Lane C.E."/>
            <person name="Keeling P.J."/>
            <person name="Gray M.W."/>
            <person name="Grigoriev I.V."/>
            <person name="Archibald J.M."/>
        </authorList>
    </citation>
    <scope>NUCLEOTIDE SEQUENCE</scope>
    <source>
        <strain evidence="3">CCMP2712</strain>
    </source>
</reference>
<dbReference type="KEGG" id="gtt:GUITHDRAFT_156260"/>
<evidence type="ECO:0000313" key="1">
    <source>
        <dbReference type="EMBL" id="EKX32718.1"/>
    </source>
</evidence>
<reference evidence="2" key="3">
    <citation type="submission" date="2016-03" db="UniProtKB">
        <authorList>
            <consortium name="EnsemblProtists"/>
        </authorList>
    </citation>
    <scope>IDENTIFICATION</scope>
</reference>
<gene>
    <name evidence="1" type="ORF">GUITHDRAFT_156260</name>
</gene>
<evidence type="ECO:0000313" key="2">
    <source>
        <dbReference type="EnsemblProtists" id="EKX32718"/>
    </source>
</evidence>
<dbReference type="EMBL" id="JH993175">
    <property type="protein sequence ID" value="EKX32718.1"/>
    <property type="molecule type" value="Genomic_DNA"/>
</dbReference>
<name>L1I912_GUITC</name>
<dbReference type="AlphaFoldDB" id="L1I912"/>
<dbReference type="EnsemblProtists" id="EKX32718">
    <property type="protein sequence ID" value="EKX32718"/>
    <property type="gene ID" value="GUITHDRAFT_156260"/>
</dbReference>
<dbReference type="PaxDb" id="55529-EKX32718"/>
<proteinExistence type="predicted"/>
<dbReference type="Proteomes" id="UP000011087">
    <property type="component" value="Unassembled WGS sequence"/>
</dbReference>
<dbReference type="HOGENOM" id="CLU_2297060_0_0_1"/>
<keyword evidence="3" id="KW-1185">Reference proteome</keyword>
<accession>L1I912</accession>
<protein>
    <submittedName>
        <fullName evidence="1 2">Uncharacterized protein</fullName>
    </submittedName>
</protein>
<dbReference type="RefSeq" id="XP_005819698.1">
    <property type="nucleotide sequence ID" value="XM_005819641.1"/>
</dbReference>